<reference evidence="2 3" key="1">
    <citation type="submission" date="2016-11" db="EMBL/GenBank/DDBJ databases">
        <title>Rhizobium leguminosarum bv. viciae strain Vaf12 isolated from Vavilovia formosa root nodules from Russia, Dagestan.</title>
        <authorList>
            <person name="Kimeklis A."/>
        </authorList>
    </citation>
    <scope>NUCLEOTIDE SEQUENCE [LARGE SCALE GENOMIC DNA]</scope>
    <source>
        <strain evidence="2 3">Vaf-108</strain>
    </source>
</reference>
<gene>
    <name evidence="2" type="ORF">BMW22_06130</name>
</gene>
<dbReference type="Proteomes" id="UP000183050">
    <property type="component" value="Chromosome"/>
</dbReference>
<sequence>MGSLWGLAYDEDGADNCTSGRIKAAGAKESPHGEEAQGAVSNHESGRGSSLPAFHKAPYAKSKVMAPVAAPVLRGFSLRLPHFRMREEQRRREEHRRADFAILITMNETDRCACRPNHFLQIPVRLSNPPLIPFRDGIPIWHRRARIR</sequence>
<dbReference type="EMBL" id="CP018228">
    <property type="protein sequence ID" value="API51263.1"/>
    <property type="molecule type" value="Genomic_DNA"/>
</dbReference>
<organism evidence="2 3">
    <name type="scientific">Rhizobium leguminosarum</name>
    <dbReference type="NCBI Taxonomy" id="384"/>
    <lineage>
        <taxon>Bacteria</taxon>
        <taxon>Pseudomonadati</taxon>
        <taxon>Pseudomonadota</taxon>
        <taxon>Alphaproteobacteria</taxon>
        <taxon>Hyphomicrobiales</taxon>
        <taxon>Rhizobiaceae</taxon>
        <taxon>Rhizobium/Agrobacterium group</taxon>
        <taxon>Rhizobium</taxon>
    </lineage>
</organism>
<proteinExistence type="predicted"/>
<dbReference type="AlphaFoldDB" id="A0A1L3Z6F8"/>
<protein>
    <submittedName>
        <fullName evidence="2">Uncharacterized protein</fullName>
    </submittedName>
</protein>
<feature type="region of interest" description="Disordered" evidence="1">
    <location>
        <begin position="24"/>
        <end position="54"/>
    </location>
</feature>
<evidence type="ECO:0000256" key="1">
    <source>
        <dbReference type="SAM" id="MobiDB-lite"/>
    </source>
</evidence>
<accession>A0A1L3Z6F8</accession>
<evidence type="ECO:0000313" key="2">
    <source>
        <dbReference type="EMBL" id="API51263.1"/>
    </source>
</evidence>
<name>A0A1L3Z6F8_RHILE</name>
<evidence type="ECO:0000313" key="3">
    <source>
        <dbReference type="Proteomes" id="UP000183050"/>
    </source>
</evidence>